<dbReference type="Gene3D" id="3.30.70.120">
    <property type="match status" value="1"/>
</dbReference>
<reference evidence="8 9" key="1">
    <citation type="submission" date="2020-08" db="EMBL/GenBank/DDBJ databases">
        <title>Genome public.</title>
        <authorList>
            <person name="Liu C."/>
            <person name="Sun Q."/>
        </authorList>
    </citation>
    <scope>NUCLEOTIDE SEQUENCE [LARGE SCALE GENOMIC DNA]</scope>
    <source>
        <strain evidence="8 9">NSJ-56</strain>
    </source>
</reference>
<comment type="caution">
    <text evidence="8">The sequence shown here is derived from an EMBL/GenBank/DDBJ whole genome shotgun (WGS) entry which is preliminary data.</text>
</comment>
<dbReference type="InterPro" id="IPR019264">
    <property type="entry name" value="DUF2179"/>
</dbReference>
<dbReference type="PANTHER" id="PTHR33545">
    <property type="entry name" value="UPF0750 MEMBRANE PROTEIN YITT-RELATED"/>
    <property type="match status" value="1"/>
</dbReference>
<feature type="transmembrane region" description="Helical" evidence="6">
    <location>
        <begin position="56"/>
        <end position="81"/>
    </location>
</feature>
<organism evidence="8 9">
    <name type="scientific">Butyricimonas hominis</name>
    <dbReference type="NCBI Taxonomy" id="2763032"/>
    <lineage>
        <taxon>Bacteria</taxon>
        <taxon>Pseudomonadati</taxon>
        <taxon>Bacteroidota</taxon>
        <taxon>Bacteroidia</taxon>
        <taxon>Bacteroidales</taxon>
        <taxon>Odoribacteraceae</taxon>
        <taxon>Butyricimonas</taxon>
    </lineage>
</organism>
<keyword evidence="9" id="KW-1185">Reference proteome</keyword>
<evidence type="ECO:0000259" key="7">
    <source>
        <dbReference type="Pfam" id="PF10035"/>
    </source>
</evidence>
<proteinExistence type="predicted"/>
<evidence type="ECO:0000256" key="1">
    <source>
        <dbReference type="ARBA" id="ARBA00004651"/>
    </source>
</evidence>
<keyword evidence="2" id="KW-1003">Cell membrane</keyword>
<feature type="transmembrane region" description="Helical" evidence="6">
    <location>
        <begin position="126"/>
        <end position="144"/>
    </location>
</feature>
<dbReference type="PROSITE" id="PS51257">
    <property type="entry name" value="PROKAR_LIPOPROTEIN"/>
    <property type="match status" value="1"/>
</dbReference>
<dbReference type="Pfam" id="PF10035">
    <property type="entry name" value="DUF2179"/>
    <property type="match status" value="1"/>
</dbReference>
<evidence type="ECO:0000256" key="3">
    <source>
        <dbReference type="ARBA" id="ARBA00022692"/>
    </source>
</evidence>
<dbReference type="Pfam" id="PF02588">
    <property type="entry name" value="YitT_membrane"/>
    <property type="match status" value="1"/>
</dbReference>
<evidence type="ECO:0000313" key="9">
    <source>
        <dbReference type="Proteomes" id="UP000646484"/>
    </source>
</evidence>
<evidence type="ECO:0000256" key="5">
    <source>
        <dbReference type="ARBA" id="ARBA00023136"/>
    </source>
</evidence>
<dbReference type="InterPro" id="IPR051461">
    <property type="entry name" value="UPF0750_membrane"/>
</dbReference>
<feature type="transmembrane region" description="Helical" evidence="6">
    <location>
        <begin position="15"/>
        <end position="36"/>
    </location>
</feature>
<sequence>MGFVTKEKLFSKDFFITYAWLLGGCFVFAVGAVMFAEPYGFAPGGTYGLSMVFHHLWGWRTELSALCMDIPLLLLGIYFLGAKFGIKTVICTFAIPSFMWLIHQTYGFDALLEPGITERTMLQEPLLSSIFGGIVYGIGIGMIFKSRATSGGSDIIAMILNKYTHISLGTLVIIVDCTITLTTVVAFGDWKLPMYSWIIVFIEGKVIDLIVEGASVHKTLMIVTKEVDTVKNIILNDINRGATILPAIGAYKGESREIVYTILTRREMMILRHRIREIDPDAFINVIDSREILGRGFKSLKNDE</sequence>
<dbReference type="PANTHER" id="PTHR33545:SF9">
    <property type="entry name" value="UPF0750 MEMBRANE PROTEIN YITE"/>
    <property type="match status" value="1"/>
</dbReference>
<feature type="domain" description="DUF2179" evidence="7">
    <location>
        <begin position="240"/>
        <end position="294"/>
    </location>
</feature>
<evidence type="ECO:0000256" key="4">
    <source>
        <dbReference type="ARBA" id="ARBA00022989"/>
    </source>
</evidence>
<evidence type="ECO:0000256" key="2">
    <source>
        <dbReference type="ARBA" id="ARBA00022475"/>
    </source>
</evidence>
<dbReference type="Proteomes" id="UP000646484">
    <property type="component" value="Unassembled WGS sequence"/>
</dbReference>
<accession>A0ABR7CXA0</accession>
<dbReference type="InterPro" id="IPR015867">
    <property type="entry name" value="N-reg_PII/ATP_PRibTrfase_C"/>
</dbReference>
<evidence type="ECO:0000313" key="8">
    <source>
        <dbReference type="EMBL" id="MBC5619945.1"/>
    </source>
</evidence>
<feature type="transmembrane region" description="Helical" evidence="6">
    <location>
        <begin position="165"/>
        <end position="188"/>
    </location>
</feature>
<protein>
    <submittedName>
        <fullName evidence="8">YitT family protein</fullName>
    </submittedName>
</protein>
<dbReference type="EMBL" id="JACOOH010000001">
    <property type="protein sequence ID" value="MBC5619945.1"/>
    <property type="molecule type" value="Genomic_DNA"/>
</dbReference>
<keyword evidence="5 6" id="KW-0472">Membrane</keyword>
<dbReference type="RefSeq" id="WP_186974802.1">
    <property type="nucleotide sequence ID" value="NZ_JACOOH010000001.1"/>
</dbReference>
<dbReference type="PIRSF" id="PIRSF006483">
    <property type="entry name" value="Membrane_protein_YitT"/>
    <property type="match status" value="1"/>
</dbReference>
<evidence type="ECO:0000256" key="6">
    <source>
        <dbReference type="SAM" id="Phobius"/>
    </source>
</evidence>
<dbReference type="InterPro" id="IPR003740">
    <property type="entry name" value="YitT"/>
</dbReference>
<gene>
    <name evidence="8" type="ORF">H8S64_02410</name>
</gene>
<comment type="subcellular location">
    <subcellularLocation>
        <location evidence="1">Cell membrane</location>
        <topology evidence="1">Multi-pass membrane protein</topology>
    </subcellularLocation>
</comment>
<dbReference type="CDD" id="cd16380">
    <property type="entry name" value="YitT_C"/>
    <property type="match status" value="1"/>
</dbReference>
<name>A0ABR7CXA0_9BACT</name>
<feature type="transmembrane region" description="Helical" evidence="6">
    <location>
        <begin position="88"/>
        <end position="106"/>
    </location>
</feature>
<keyword evidence="4 6" id="KW-1133">Transmembrane helix</keyword>
<keyword evidence="3 6" id="KW-0812">Transmembrane</keyword>